<comment type="similarity">
    <text evidence="6">Belongs to the ribosome-inactivating protein family.</text>
</comment>
<dbReference type="InterPro" id="IPR036041">
    <property type="entry name" value="Ribosome-inact_prot_sf"/>
</dbReference>
<accession>A0A9Q0FN38</accession>
<keyword evidence="2 6" id="KW-0800">Toxin</keyword>
<evidence type="ECO:0000313" key="9">
    <source>
        <dbReference type="Proteomes" id="UP001141552"/>
    </source>
</evidence>
<dbReference type="InterPro" id="IPR001574">
    <property type="entry name" value="Ribosome_inactivat_prot"/>
</dbReference>
<gene>
    <name evidence="8" type="ORF">Tsubulata_028470</name>
</gene>
<reference evidence="8" key="1">
    <citation type="submission" date="2022-02" db="EMBL/GenBank/DDBJ databases">
        <authorList>
            <person name="Henning P.M."/>
            <person name="McCubbin A.G."/>
            <person name="Shore J.S."/>
        </authorList>
    </citation>
    <scope>NUCLEOTIDE SEQUENCE</scope>
    <source>
        <strain evidence="8">F60SS</strain>
        <tissue evidence="8">Leaves</tissue>
    </source>
</reference>
<dbReference type="EMBL" id="JAKUCV010004667">
    <property type="protein sequence ID" value="KAJ4834573.1"/>
    <property type="molecule type" value="Genomic_DNA"/>
</dbReference>
<dbReference type="PANTHER" id="PTHR33453:SF34">
    <property type="entry name" value="RIBOSOME-INACTIVATING PROTEIN"/>
    <property type="match status" value="1"/>
</dbReference>
<dbReference type="Gene3D" id="3.40.420.10">
    <property type="entry name" value="Ricin (A subunit), domain 1"/>
    <property type="match status" value="1"/>
</dbReference>
<evidence type="ECO:0000256" key="2">
    <source>
        <dbReference type="ARBA" id="ARBA00022656"/>
    </source>
</evidence>
<organism evidence="8 9">
    <name type="scientific">Turnera subulata</name>
    <dbReference type="NCBI Taxonomy" id="218843"/>
    <lineage>
        <taxon>Eukaryota</taxon>
        <taxon>Viridiplantae</taxon>
        <taxon>Streptophyta</taxon>
        <taxon>Embryophyta</taxon>
        <taxon>Tracheophyta</taxon>
        <taxon>Spermatophyta</taxon>
        <taxon>Magnoliopsida</taxon>
        <taxon>eudicotyledons</taxon>
        <taxon>Gunneridae</taxon>
        <taxon>Pentapetalae</taxon>
        <taxon>rosids</taxon>
        <taxon>fabids</taxon>
        <taxon>Malpighiales</taxon>
        <taxon>Passifloraceae</taxon>
        <taxon>Turnera</taxon>
    </lineage>
</organism>
<feature type="chain" id="PRO_5040278865" description="rRNA N-glycosylase" evidence="7">
    <location>
        <begin position="34"/>
        <end position="338"/>
    </location>
</feature>
<comment type="catalytic activity">
    <reaction evidence="1 6">
        <text>Endohydrolysis of the N-glycosidic bond at one specific adenosine on the 28S rRNA.</text>
        <dbReference type="EC" id="3.2.2.22"/>
    </reaction>
</comment>
<dbReference type="Gene3D" id="4.10.470.10">
    <property type="entry name" value="Ricin (A Subunit), domain 2"/>
    <property type="match status" value="1"/>
</dbReference>
<evidence type="ECO:0000256" key="4">
    <source>
        <dbReference type="ARBA" id="ARBA00022821"/>
    </source>
</evidence>
<keyword evidence="9" id="KW-1185">Reference proteome</keyword>
<dbReference type="OrthoDB" id="1704365at2759"/>
<dbReference type="AlphaFoldDB" id="A0A9Q0FN38"/>
<dbReference type="EC" id="3.2.2.22" evidence="6"/>
<dbReference type="Pfam" id="PF00161">
    <property type="entry name" value="RIP"/>
    <property type="match status" value="1"/>
</dbReference>
<dbReference type="PRINTS" id="PR00396">
    <property type="entry name" value="SHIGARICIN"/>
</dbReference>
<comment type="caution">
    <text evidence="8">The sequence shown here is derived from an EMBL/GenBank/DDBJ whole genome shotgun (WGS) entry which is preliminary data.</text>
</comment>
<dbReference type="GO" id="GO:0017148">
    <property type="term" value="P:negative regulation of translation"/>
    <property type="evidence" value="ECO:0007669"/>
    <property type="project" value="UniProtKB-KW"/>
</dbReference>
<dbReference type="InterPro" id="IPR017988">
    <property type="entry name" value="Ribosome_inactivat_prot_CS"/>
</dbReference>
<dbReference type="SUPFAM" id="SSF56371">
    <property type="entry name" value="Ribosome inactivating proteins (RIP)"/>
    <property type="match status" value="1"/>
</dbReference>
<keyword evidence="7" id="KW-0732">Signal</keyword>
<evidence type="ECO:0000256" key="5">
    <source>
        <dbReference type="ARBA" id="ARBA00023193"/>
    </source>
</evidence>
<dbReference type="InterPro" id="IPR016139">
    <property type="entry name" value="Ribosome_inactivat_prot_sub2"/>
</dbReference>
<name>A0A9Q0FN38_9ROSI</name>
<evidence type="ECO:0000256" key="1">
    <source>
        <dbReference type="ARBA" id="ARBA00000237"/>
    </source>
</evidence>
<evidence type="ECO:0000256" key="7">
    <source>
        <dbReference type="SAM" id="SignalP"/>
    </source>
</evidence>
<dbReference type="GO" id="GO:0030598">
    <property type="term" value="F:rRNA N-glycosylase activity"/>
    <property type="evidence" value="ECO:0007669"/>
    <property type="project" value="UniProtKB-EC"/>
</dbReference>
<dbReference type="GO" id="GO:0090729">
    <property type="term" value="F:toxin activity"/>
    <property type="evidence" value="ECO:0007669"/>
    <property type="project" value="UniProtKB-KW"/>
</dbReference>
<protein>
    <recommendedName>
        <fullName evidence="6">rRNA N-glycosylase</fullName>
        <ecNumber evidence="6">3.2.2.22</ecNumber>
    </recommendedName>
</protein>
<keyword evidence="4 6" id="KW-0611">Plant defense</keyword>
<sequence length="338" mass="37241">MEGTTWRGAVIIKAAATWLWLLALISGSQLVVAVGPKVTEPSSILELDLGATWVGEYSSFIRGLRKGLASKYEKHGIPVLRDPKEVPDDQRFLLAKLISYNKIGVATLAIDVTTGNVAGYEASSKYYRFKDTSHLPPPIPFKEDTTEKVELPFKNTYTELEEAAKAKREDIELSRTILSGAIESLQDASSNSDRAEKARALIVVLQLVCEAARFTHIQRKMHISLSRLQAPFKPDAAMIGLENNWVRLSTEIQQSYQKAFYYPLGIKRAPDGTIFHVDSVSDILKTNLALLKFTCISGRDRLSSSSSSSTSISKTAYPPPPPLLLLYLITIPSGSAKL</sequence>
<proteinExistence type="inferred from homology"/>
<evidence type="ECO:0000256" key="3">
    <source>
        <dbReference type="ARBA" id="ARBA00022801"/>
    </source>
</evidence>
<dbReference type="InterPro" id="IPR017989">
    <property type="entry name" value="Ribosome_inactivat_1/2"/>
</dbReference>
<feature type="signal peptide" evidence="7">
    <location>
        <begin position="1"/>
        <end position="33"/>
    </location>
</feature>
<keyword evidence="3 6" id="KW-0378">Hydrolase</keyword>
<dbReference type="InterPro" id="IPR016138">
    <property type="entry name" value="Ribosome_inactivat_prot_sub1"/>
</dbReference>
<dbReference type="PROSITE" id="PS00275">
    <property type="entry name" value="SHIGA_RICIN"/>
    <property type="match status" value="1"/>
</dbReference>
<dbReference type="PANTHER" id="PTHR33453">
    <property type="match status" value="1"/>
</dbReference>
<evidence type="ECO:0000313" key="8">
    <source>
        <dbReference type="EMBL" id="KAJ4834573.1"/>
    </source>
</evidence>
<dbReference type="Proteomes" id="UP001141552">
    <property type="component" value="Unassembled WGS sequence"/>
</dbReference>
<evidence type="ECO:0000256" key="6">
    <source>
        <dbReference type="RuleBase" id="RU004915"/>
    </source>
</evidence>
<keyword evidence="5 6" id="KW-0652">Protein synthesis inhibitor</keyword>
<dbReference type="GO" id="GO:0006952">
    <property type="term" value="P:defense response"/>
    <property type="evidence" value="ECO:0007669"/>
    <property type="project" value="UniProtKB-KW"/>
</dbReference>
<reference evidence="8" key="2">
    <citation type="journal article" date="2023" name="Plants (Basel)">
        <title>Annotation of the Turnera subulata (Passifloraceae) Draft Genome Reveals the S-Locus Evolved after the Divergence of Turneroideae from Passifloroideae in a Stepwise Manner.</title>
        <authorList>
            <person name="Henning P.M."/>
            <person name="Roalson E.H."/>
            <person name="Mir W."/>
            <person name="McCubbin A.G."/>
            <person name="Shore J.S."/>
        </authorList>
    </citation>
    <scope>NUCLEOTIDE SEQUENCE</scope>
    <source>
        <strain evidence="8">F60SS</strain>
    </source>
</reference>